<comment type="caution">
    <text evidence="2">The sequence shown here is derived from an EMBL/GenBank/DDBJ whole genome shotgun (WGS) entry which is preliminary data.</text>
</comment>
<sequence>MVRQVKESIFLPPSDESASVASRSPPRRHPTKKAEAGRPVMIDPAHCKGHSDTVEVCLGKSQAHESLGRWQMSETELHDSSPSPVLLLQCHVGSASAKTEMNACRASKNHAKETRIAWRYWVHQKSPIQFSMVESRDGRCFSRWGGSVESSE</sequence>
<name>A0A2P5E2T1_PARAD</name>
<evidence type="ECO:0000313" key="3">
    <source>
        <dbReference type="Proteomes" id="UP000237105"/>
    </source>
</evidence>
<dbReference type="Proteomes" id="UP000237105">
    <property type="component" value="Unassembled WGS sequence"/>
</dbReference>
<evidence type="ECO:0000256" key="1">
    <source>
        <dbReference type="SAM" id="MobiDB-lite"/>
    </source>
</evidence>
<proteinExistence type="predicted"/>
<dbReference type="EMBL" id="JXTB01000003">
    <property type="protein sequence ID" value="PON79820.1"/>
    <property type="molecule type" value="Genomic_DNA"/>
</dbReference>
<accession>A0A2P5E2T1</accession>
<evidence type="ECO:0000313" key="2">
    <source>
        <dbReference type="EMBL" id="PON79820.1"/>
    </source>
</evidence>
<feature type="region of interest" description="Disordered" evidence="1">
    <location>
        <begin position="1"/>
        <end position="37"/>
    </location>
</feature>
<protein>
    <submittedName>
        <fullName evidence="2">Uncharacterized protein</fullName>
    </submittedName>
</protein>
<reference evidence="3" key="1">
    <citation type="submission" date="2016-06" db="EMBL/GenBank/DDBJ databases">
        <title>Parallel loss of symbiosis genes in relatives of nitrogen-fixing non-legume Parasponia.</title>
        <authorList>
            <person name="Van Velzen R."/>
            <person name="Holmer R."/>
            <person name="Bu F."/>
            <person name="Rutten L."/>
            <person name="Van Zeijl A."/>
            <person name="Liu W."/>
            <person name="Santuari L."/>
            <person name="Cao Q."/>
            <person name="Sharma T."/>
            <person name="Shen D."/>
            <person name="Roswanjaya Y."/>
            <person name="Wardhani T."/>
            <person name="Kalhor M.S."/>
            <person name="Jansen J."/>
            <person name="Van den Hoogen J."/>
            <person name="Gungor B."/>
            <person name="Hartog M."/>
            <person name="Hontelez J."/>
            <person name="Verver J."/>
            <person name="Yang W.-C."/>
            <person name="Schijlen E."/>
            <person name="Repin R."/>
            <person name="Schilthuizen M."/>
            <person name="Schranz E."/>
            <person name="Heidstra R."/>
            <person name="Miyata K."/>
            <person name="Fedorova E."/>
            <person name="Kohlen W."/>
            <person name="Bisseling T."/>
            <person name="Smit S."/>
            <person name="Geurts R."/>
        </authorList>
    </citation>
    <scope>NUCLEOTIDE SEQUENCE [LARGE SCALE GENOMIC DNA]</scope>
    <source>
        <strain evidence="3">cv. WU1-14</strain>
    </source>
</reference>
<organism evidence="2 3">
    <name type="scientific">Parasponia andersonii</name>
    <name type="common">Sponia andersonii</name>
    <dbReference type="NCBI Taxonomy" id="3476"/>
    <lineage>
        <taxon>Eukaryota</taxon>
        <taxon>Viridiplantae</taxon>
        <taxon>Streptophyta</taxon>
        <taxon>Embryophyta</taxon>
        <taxon>Tracheophyta</taxon>
        <taxon>Spermatophyta</taxon>
        <taxon>Magnoliopsida</taxon>
        <taxon>eudicotyledons</taxon>
        <taxon>Gunneridae</taxon>
        <taxon>Pentapetalae</taxon>
        <taxon>rosids</taxon>
        <taxon>fabids</taxon>
        <taxon>Rosales</taxon>
        <taxon>Cannabaceae</taxon>
        <taxon>Parasponia</taxon>
    </lineage>
</organism>
<gene>
    <name evidence="2" type="ORF">PanWU01x14_010520</name>
</gene>
<dbReference type="AlphaFoldDB" id="A0A2P5E2T1"/>
<keyword evidence="3" id="KW-1185">Reference proteome</keyword>
<dbReference type="OrthoDB" id="1193336at2759"/>